<dbReference type="Gene3D" id="2.40.70.10">
    <property type="entry name" value="Acid Proteases"/>
    <property type="match status" value="1"/>
</dbReference>
<name>A0A699Q8K4_TANCI</name>
<evidence type="ECO:0000313" key="2">
    <source>
        <dbReference type="EMBL" id="GFC57708.1"/>
    </source>
</evidence>
<feature type="non-terminal residue" evidence="2">
    <location>
        <position position="1"/>
    </location>
</feature>
<dbReference type="PANTHER" id="PTHR15503">
    <property type="entry name" value="LDOC1 RELATED"/>
    <property type="match status" value="1"/>
</dbReference>
<evidence type="ECO:0008006" key="3">
    <source>
        <dbReference type="Google" id="ProtNLM"/>
    </source>
</evidence>
<dbReference type="AlphaFoldDB" id="A0A699Q8K4"/>
<feature type="non-terminal residue" evidence="2">
    <location>
        <position position="202"/>
    </location>
</feature>
<sequence length="202" mass="22194">VTAATRNIELLHESGNSNKRDRDGNRVQNRGPGQQEIRGHYDQGQHVYRGRQDQSVEYRGRQDRGSSGQRRSTKTLPPPPLCATCGKPHPGVCYKATGGCFTYGSTQHKVKDCPQGKQKQSMSTDLARIPPTTGRVYATTRGQAAKTLGTITGILCIDDRTVFALFDIGATHIIISTTFAKKLNMTPTPLIERIIISTPMKN</sequence>
<dbReference type="PANTHER" id="PTHR15503:SF45">
    <property type="entry name" value="RNA-DIRECTED DNA POLYMERASE HOMOLOG"/>
    <property type="match status" value="1"/>
</dbReference>
<dbReference type="InterPro" id="IPR021109">
    <property type="entry name" value="Peptidase_aspartic_dom_sf"/>
</dbReference>
<dbReference type="InterPro" id="IPR032567">
    <property type="entry name" value="RTL1-rel"/>
</dbReference>
<proteinExistence type="predicted"/>
<feature type="region of interest" description="Disordered" evidence="1">
    <location>
        <begin position="1"/>
        <end position="79"/>
    </location>
</feature>
<accession>A0A699Q8K4</accession>
<gene>
    <name evidence="2" type="ORF">Tci_829678</name>
</gene>
<dbReference type="Pfam" id="PF08284">
    <property type="entry name" value="RVP_2"/>
    <property type="match status" value="1"/>
</dbReference>
<reference evidence="2" key="1">
    <citation type="journal article" date="2019" name="Sci. Rep.">
        <title>Draft genome of Tanacetum cinerariifolium, the natural source of mosquito coil.</title>
        <authorList>
            <person name="Yamashiro T."/>
            <person name="Shiraishi A."/>
            <person name="Satake H."/>
            <person name="Nakayama K."/>
        </authorList>
    </citation>
    <scope>NUCLEOTIDE SEQUENCE</scope>
</reference>
<feature type="compositionally biased region" description="Basic and acidic residues" evidence="1">
    <location>
        <begin position="50"/>
        <end position="64"/>
    </location>
</feature>
<comment type="caution">
    <text evidence="2">The sequence shown here is derived from an EMBL/GenBank/DDBJ whole genome shotgun (WGS) entry which is preliminary data.</text>
</comment>
<protein>
    <recommendedName>
        <fullName evidence="3">Reverse transcriptase domain-containing protein</fullName>
    </recommendedName>
</protein>
<organism evidence="2">
    <name type="scientific">Tanacetum cinerariifolium</name>
    <name type="common">Dalmatian daisy</name>
    <name type="synonym">Chrysanthemum cinerariifolium</name>
    <dbReference type="NCBI Taxonomy" id="118510"/>
    <lineage>
        <taxon>Eukaryota</taxon>
        <taxon>Viridiplantae</taxon>
        <taxon>Streptophyta</taxon>
        <taxon>Embryophyta</taxon>
        <taxon>Tracheophyta</taxon>
        <taxon>Spermatophyta</taxon>
        <taxon>Magnoliopsida</taxon>
        <taxon>eudicotyledons</taxon>
        <taxon>Gunneridae</taxon>
        <taxon>Pentapetalae</taxon>
        <taxon>asterids</taxon>
        <taxon>campanulids</taxon>
        <taxon>Asterales</taxon>
        <taxon>Asteraceae</taxon>
        <taxon>Asteroideae</taxon>
        <taxon>Anthemideae</taxon>
        <taxon>Anthemidinae</taxon>
        <taxon>Tanacetum</taxon>
    </lineage>
</organism>
<dbReference type="EMBL" id="BKCJ010974732">
    <property type="protein sequence ID" value="GFC57708.1"/>
    <property type="molecule type" value="Genomic_DNA"/>
</dbReference>
<evidence type="ECO:0000256" key="1">
    <source>
        <dbReference type="SAM" id="MobiDB-lite"/>
    </source>
</evidence>